<comment type="subunit">
    <text evidence="16">Homodimer; disulfide-linked, upon oxidation. 6 homodimers assemble to form a ring-like dodecamer. Identified in a complex with AhpD, DlaT and Lpd.</text>
</comment>
<protein>
    <recommendedName>
        <fullName evidence="4">Alkyl hydroperoxide reductase C</fullName>
        <ecNumber evidence="3">1.11.1.26</ecNumber>
        <ecNumber evidence="17">1.11.1.28</ecNumber>
    </recommendedName>
    <alternativeName>
        <fullName evidence="12">Peroxiredoxin</fullName>
    </alternativeName>
</protein>
<dbReference type="GO" id="GO:0008379">
    <property type="term" value="F:thioredoxin peroxidase activity"/>
    <property type="evidence" value="ECO:0007669"/>
    <property type="project" value="TreeGrafter"/>
</dbReference>
<dbReference type="GO" id="GO:0005829">
    <property type="term" value="C:cytosol"/>
    <property type="evidence" value="ECO:0007669"/>
    <property type="project" value="TreeGrafter"/>
</dbReference>
<dbReference type="InterPro" id="IPR000866">
    <property type="entry name" value="AhpC/TSA"/>
</dbReference>
<dbReference type="EC" id="1.11.1.26" evidence="3"/>
<dbReference type="InterPro" id="IPR050217">
    <property type="entry name" value="Peroxiredoxin"/>
</dbReference>
<evidence type="ECO:0000256" key="11">
    <source>
        <dbReference type="ARBA" id="ARBA00023284"/>
    </source>
</evidence>
<dbReference type="PROSITE" id="PS51352">
    <property type="entry name" value="THIOREDOXIN_2"/>
    <property type="match status" value="1"/>
</dbReference>
<proteinExistence type="predicted"/>
<dbReference type="FunFam" id="3.40.30.10:FF:000043">
    <property type="entry name" value="Alkyl hydroperoxide reductase C"/>
    <property type="match status" value="1"/>
</dbReference>
<reference evidence="20 21" key="1">
    <citation type="submission" date="2016-10" db="EMBL/GenBank/DDBJ databases">
        <authorList>
            <person name="de Groot N.N."/>
        </authorList>
    </citation>
    <scope>NUCLEOTIDE SEQUENCE [LARGE SCALE GENOMIC DNA]</scope>
    <source>
        <strain evidence="20 21">CGMCC 1.9157</strain>
    </source>
</reference>
<evidence type="ECO:0000256" key="1">
    <source>
        <dbReference type="ARBA" id="ARBA00004496"/>
    </source>
</evidence>
<evidence type="ECO:0000256" key="12">
    <source>
        <dbReference type="ARBA" id="ARBA00032077"/>
    </source>
</evidence>
<keyword evidence="5" id="KW-0963">Cytoplasm</keyword>
<dbReference type="InterPro" id="IPR036249">
    <property type="entry name" value="Thioredoxin-like_sf"/>
</dbReference>
<dbReference type="GO" id="GO:0045454">
    <property type="term" value="P:cell redox homeostasis"/>
    <property type="evidence" value="ECO:0007669"/>
    <property type="project" value="TreeGrafter"/>
</dbReference>
<evidence type="ECO:0000256" key="6">
    <source>
        <dbReference type="ARBA" id="ARBA00022559"/>
    </source>
</evidence>
<feature type="active site" description="Cysteine sulfenic acid (-SOH) intermediate; for peroxidase activity" evidence="18">
    <location>
        <position position="57"/>
    </location>
</feature>
<evidence type="ECO:0000256" key="3">
    <source>
        <dbReference type="ARBA" id="ARBA00013021"/>
    </source>
</evidence>
<keyword evidence="6" id="KW-0575">Peroxidase</keyword>
<dbReference type="GO" id="GO:0006979">
    <property type="term" value="P:response to oxidative stress"/>
    <property type="evidence" value="ECO:0007669"/>
    <property type="project" value="TreeGrafter"/>
</dbReference>
<feature type="domain" description="Thioredoxin" evidence="19">
    <location>
        <begin position="2"/>
        <end position="166"/>
    </location>
</feature>
<comment type="catalytic activity">
    <reaction evidence="14">
        <text>N(6)-[(R)-dihydrolipoyl]-L-lysyl-[lipoyl-carrier protein] + a hydroperoxide = N(6)-[(R)-lipoyl]-L-lysyl-[lipoyl-carrier protein] + an alcohol + H2O</text>
        <dbReference type="Rhea" id="RHEA:62636"/>
        <dbReference type="Rhea" id="RHEA-COMP:10502"/>
        <dbReference type="Rhea" id="RHEA-COMP:16355"/>
        <dbReference type="ChEBI" id="CHEBI:15377"/>
        <dbReference type="ChEBI" id="CHEBI:30879"/>
        <dbReference type="ChEBI" id="CHEBI:35924"/>
        <dbReference type="ChEBI" id="CHEBI:83099"/>
        <dbReference type="ChEBI" id="CHEBI:83100"/>
        <dbReference type="EC" id="1.11.1.28"/>
    </reaction>
</comment>
<dbReference type="PIRSF" id="PIRSF000239">
    <property type="entry name" value="AHPC"/>
    <property type="match status" value="1"/>
</dbReference>
<evidence type="ECO:0000256" key="16">
    <source>
        <dbReference type="ARBA" id="ARBA00062350"/>
    </source>
</evidence>
<evidence type="ECO:0000313" key="20">
    <source>
        <dbReference type="EMBL" id="SFO62100.1"/>
    </source>
</evidence>
<evidence type="ECO:0000256" key="7">
    <source>
        <dbReference type="ARBA" id="ARBA00022862"/>
    </source>
</evidence>
<keyword evidence="21" id="KW-1185">Reference proteome</keyword>
<evidence type="ECO:0000256" key="10">
    <source>
        <dbReference type="ARBA" id="ARBA00023157"/>
    </source>
</evidence>
<keyword evidence="10" id="KW-1015">Disulfide bond</keyword>
<evidence type="ECO:0000256" key="8">
    <source>
        <dbReference type="ARBA" id="ARBA00023002"/>
    </source>
</evidence>
<dbReference type="PANTHER" id="PTHR10681">
    <property type="entry name" value="THIOREDOXIN PEROXIDASE"/>
    <property type="match status" value="1"/>
</dbReference>
<evidence type="ECO:0000313" key="21">
    <source>
        <dbReference type="Proteomes" id="UP000199236"/>
    </source>
</evidence>
<evidence type="ECO:0000256" key="5">
    <source>
        <dbReference type="ARBA" id="ARBA00022490"/>
    </source>
</evidence>
<evidence type="ECO:0000256" key="15">
    <source>
        <dbReference type="ARBA" id="ARBA00055957"/>
    </source>
</evidence>
<dbReference type="OrthoDB" id="9812811at2"/>
<dbReference type="AlphaFoldDB" id="A0A1I5IP85"/>
<dbReference type="PANTHER" id="PTHR10681:SF121">
    <property type="entry name" value="ALKYL HYDROPEROXIDE REDUCTASE C"/>
    <property type="match status" value="1"/>
</dbReference>
<dbReference type="GO" id="GO:0102039">
    <property type="term" value="F:NADH-dependent peroxiredoxin activity"/>
    <property type="evidence" value="ECO:0007669"/>
    <property type="project" value="UniProtKB-EC"/>
</dbReference>
<keyword evidence="11" id="KW-0676">Redox-active center</keyword>
<dbReference type="Gene3D" id="3.40.30.10">
    <property type="entry name" value="Glutaredoxin"/>
    <property type="match status" value="1"/>
</dbReference>
<comment type="subcellular location">
    <subcellularLocation>
        <location evidence="1">Cytoplasm</location>
    </subcellularLocation>
</comment>
<evidence type="ECO:0000256" key="13">
    <source>
        <dbReference type="ARBA" id="ARBA00047572"/>
    </source>
</evidence>
<comment type="function">
    <text evidence="15">Thiol-specific peroxidase that catalyzes the reduction of hydrogen peroxide and organic hydroperoxides to water and alcohols, respectively. Plays a role in cell protection against oxidative stress by detoxifying peroxides. Together with AhpD, DlaT and Lpd, constitutes an NADH-dependent peroxidase active against hydrogen and alkyl peroxides as well as serving as a peroxynitrite reductase, thus protecting the bacterium against reactive nitrogen intermediates and oxidative stress generated by the host immune system. Does not however seem to play a role in detoxification of isoniazid.</text>
</comment>
<dbReference type="GO" id="GO:0033554">
    <property type="term" value="P:cellular response to stress"/>
    <property type="evidence" value="ECO:0007669"/>
    <property type="project" value="TreeGrafter"/>
</dbReference>
<dbReference type="RefSeq" id="WP_090073999.1">
    <property type="nucleotide sequence ID" value="NZ_FOVR01000009.1"/>
</dbReference>
<dbReference type="EMBL" id="FOVR01000009">
    <property type="protein sequence ID" value="SFO62100.1"/>
    <property type="molecule type" value="Genomic_DNA"/>
</dbReference>
<keyword evidence="9" id="KW-0346">Stress response</keyword>
<evidence type="ECO:0000256" key="2">
    <source>
        <dbReference type="ARBA" id="ARBA00011654"/>
    </source>
</evidence>
<dbReference type="InterPro" id="IPR024706">
    <property type="entry name" value="Peroxiredoxin_AhpC-typ"/>
</dbReference>
<dbReference type="GO" id="GO:0042744">
    <property type="term" value="P:hydrogen peroxide catabolic process"/>
    <property type="evidence" value="ECO:0007669"/>
    <property type="project" value="TreeGrafter"/>
</dbReference>
<dbReference type="InterPro" id="IPR013766">
    <property type="entry name" value="Thioredoxin_domain"/>
</dbReference>
<dbReference type="Pfam" id="PF00578">
    <property type="entry name" value="AhpC-TSA"/>
    <property type="match status" value="1"/>
</dbReference>
<evidence type="ECO:0000256" key="17">
    <source>
        <dbReference type="ARBA" id="ARBA00067010"/>
    </source>
</evidence>
<comment type="catalytic activity">
    <reaction evidence="13">
        <text>a hydroperoxide + NADH + H(+) = an alcohol + NAD(+) + H2O</text>
        <dbReference type="Rhea" id="RHEA:62628"/>
        <dbReference type="ChEBI" id="CHEBI:15377"/>
        <dbReference type="ChEBI" id="CHEBI:15378"/>
        <dbReference type="ChEBI" id="CHEBI:30879"/>
        <dbReference type="ChEBI" id="CHEBI:35924"/>
        <dbReference type="ChEBI" id="CHEBI:57540"/>
        <dbReference type="ChEBI" id="CHEBI:57945"/>
        <dbReference type="EC" id="1.11.1.26"/>
    </reaction>
</comment>
<dbReference type="SUPFAM" id="SSF52833">
    <property type="entry name" value="Thioredoxin-like"/>
    <property type="match status" value="1"/>
</dbReference>
<dbReference type="CDD" id="cd03015">
    <property type="entry name" value="PRX_Typ2cys"/>
    <property type="match status" value="1"/>
</dbReference>
<dbReference type="STRING" id="655353.SAMN04488056_109102"/>
<accession>A0A1I5IP85</accession>
<sequence length="183" mass="20535">MLGIGDKLPEFTVTGVKPGFNEIVEDGVEAFEPITEKSFEGKWKVIFFYPKDFTFVCPTEIAEFARLNEEFEDRDAVVMGGSTDNEFVKLAWRRDHPDLNKLAIWSFADTKGELIDGLGVRHPDGVAYRYTYVVDPDNTIQHVYATNLNVGRNPKDTLRVLDALQTDELCPCNRDIGGATLVG</sequence>
<evidence type="ECO:0000256" key="18">
    <source>
        <dbReference type="PIRSR" id="PIRSR000239-1"/>
    </source>
</evidence>
<keyword evidence="8" id="KW-0560">Oxidoreductase</keyword>
<dbReference type="EC" id="1.11.1.28" evidence="17"/>
<evidence type="ECO:0000259" key="19">
    <source>
        <dbReference type="PROSITE" id="PS51352"/>
    </source>
</evidence>
<gene>
    <name evidence="20" type="ORF">SAMN04488056_109102</name>
</gene>
<evidence type="ECO:0000256" key="14">
    <source>
        <dbReference type="ARBA" id="ARBA00051970"/>
    </source>
</evidence>
<name>A0A1I5IP85_9HYPH</name>
<comment type="subunit">
    <text evidence="2">Homodimer; disulfide-linked, upon oxidation. 5 homodimers assemble to form a ring-like decamer.</text>
</comment>
<organism evidence="20 21">
    <name type="scientific">Cohaesibacter marisflavi</name>
    <dbReference type="NCBI Taxonomy" id="655353"/>
    <lineage>
        <taxon>Bacteria</taxon>
        <taxon>Pseudomonadati</taxon>
        <taxon>Pseudomonadota</taxon>
        <taxon>Alphaproteobacteria</taxon>
        <taxon>Hyphomicrobiales</taxon>
        <taxon>Cohaesibacteraceae</taxon>
    </lineage>
</organism>
<keyword evidence="7" id="KW-0049">Antioxidant</keyword>
<evidence type="ECO:0000256" key="4">
    <source>
        <dbReference type="ARBA" id="ARBA00017462"/>
    </source>
</evidence>
<evidence type="ECO:0000256" key="9">
    <source>
        <dbReference type="ARBA" id="ARBA00023016"/>
    </source>
</evidence>
<dbReference type="Proteomes" id="UP000199236">
    <property type="component" value="Unassembled WGS sequence"/>
</dbReference>